<dbReference type="InterPro" id="IPR052320">
    <property type="entry name" value="Cytochrome_b5_domain"/>
</dbReference>
<keyword evidence="7" id="KW-0966">Cell projection</keyword>
<dbReference type="InterPro" id="IPR036400">
    <property type="entry name" value="Cyt_B5-like_heme/steroid_sf"/>
</dbReference>
<keyword evidence="2" id="KW-0963">Cytoplasm</keyword>
<reference evidence="11" key="1">
    <citation type="submission" date="2020-05" db="EMBL/GenBank/DDBJ databases">
        <title>Phylogenomic resolution of chytrid fungi.</title>
        <authorList>
            <person name="Stajich J.E."/>
            <person name="Amses K."/>
            <person name="Simmons R."/>
            <person name="Seto K."/>
            <person name="Myers J."/>
            <person name="Bonds A."/>
            <person name="Quandt C.A."/>
            <person name="Barry K."/>
            <person name="Liu P."/>
            <person name="Grigoriev I."/>
            <person name="Longcore J.E."/>
            <person name="James T.Y."/>
        </authorList>
    </citation>
    <scope>NUCLEOTIDE SEQUENCE</scope>
    <source>
        <strain evidence="11">JEL0476</strain>
    </source>
</reference>
<comment type="subcellular location">
    <subcellularLocation>
        <location evidence="1">Cytoplasm</location>
        <location evidence="1">Cytoskeleton</location>
        <location evidence="1">Cilium axoneme</location>
    </subcellularLocation>
</comment>
<proteinExistence type="predicted"/>
<dbReference type="AlphaFoldDB" id="A0AAD5XYL7"/>
<comment type="caution">
    <text evidence="11">The sequence shown here is derived from an EMBL/GenBank/DDBJ whole genome shotgun (WGS) entry which is preliminary data.</text>
</comment>
<keyword evidence="3" id="KW-0349">Heme</keyword>
<evidence type="ECO:0000256" key="8">
    <source>
        <dbReference type="ARBA" id="ARBA00040649"/>
    </source>
</evidence>
<evidence type="ECO:0000256" key="1">
    <source>
        <dbReference type="ARBA" id="ARBA00004430"/>
    </source>
</evidence>
<evidence type="ECO:0000256" key="5">
    <source>
        <dbReference type="ARBA" id="ARBA00023004"/>
    </source>
</evidence>
<evidence type="ECO:0000313" key="11">
    <source>
        <dbReference type="EMBL" id="KAJ3226022.1"/>
    </source>
</evidence>
<dbReference type="GO" id="GO:0005930">
    <property type="term" value="C:axoneme"/>
    <property type="evidence" value="ECO:0007669"/>
    <property type="project" value="UniProtKB-SubCell"/>
</dbReference>
<keyword evidence="6" id="KW-0206">Cytoskeleton</keyword>
<evidence type="ECO:0000256" key="7">
    <source>
        <dbReference type="ARBA" id="ARBA00023273"/>
    </source>
</evidence>
<evidence type="ECO:0000256" key="2">
    <source>
        <dbReference type="ARBA" id="ARBA00022490"/>
    </source>
</evidence>
<dbReference type="GO" id="GO:0046872">
    <property type="term" value="F:metal ion binding"/>
    <property type="evidence" value="ECO:0007669"/>
    <property type="project" value="UniProtKB-KW"/>
</dbReference>
<organism evidence="11 12">
    <name type="scientific">Clydaea vesicula</name>
    <dbReference type="NCBI Taxonomy" id="447962"/>
    <lineage>
        <taxon>Eukaryota</taxon>
        <taxon>Fungi</taxon>
        <taxon>Fungi incertae sedis</taxon>
        <taxon>Chytridiomycota</taxon>
        <taxon>Chytridiomycota incertae sedis</taxon>
        <taxon>Chytridiomycetes</taxon>
        <taxon>Lobulomycetales</taxon>
        <taxon>Lobulomycetaceae</taxon>
        <taxon>Clydaea</taxon>
    </lineage>
</organism>
<dbReference type="PANTHER" id="PTHR21281">
    <property type="entry name" value="CYTOCHROME B5 DOMAIN-CONTAINING PROTEIN 1"/>
    <property type="match status" value="1"/>
</dbReference>
<dbReference type="SUPFAM" id="SSF55856">
    <property type="entry name" value="Cytochrome b5-like heme/steroid binding domain"/>
    <property type="match status" value="1"/>
</dbReference>
<name>A0AAD5XYL7_9FUNG</name>
<evidence type="ECO:0000256" key="4">
    <source>
        <dbReference type="ARBA" id="ARBA00022723"/>
    </source>
</evidence>
<keyword evidence="12" id="KW-1185">Reference proteome</keyword>
<evidence type="ECO:0000313" key="12">
    <source>
        <dbReference type="Proteomes" id="UP001211065"/>
    </source>
</evidence>
<protein>
    <recommendedName>
        <fullName evidence="8">Cytochrome b5 domain-containing protein 1</fullName>
    </recommendedName>
</protein>
<dbReference type="PANTHER" id="PTHR21281:SF0">
    <property type="entry name" value="CYTOCHROME B5 DOMAIN-CONTAINING PROTEIN 1"/>
    <property type="match status" value="1"/>
</dbReference>
<dbReference type="SMART" id="SM01117">
    <property type="entry name" value="Cyt-b5"/>
    <property type="match status" value="1"/>
</dbReference>
<evidence type="ECO:0000256" key="3">
    <source>
        <dbReference type="ARBA" id="ARBA00022617"/>
    </source>
</evidence>
<gene>
    <name evidence="11" type="primary">CYB5D1</name>
    <name evidence="11" type="ORF">HK099_005728</name>
</gene>
<dbReference type="Gene3D" id="3.10.120.10">
    <property type="entry name" value="Cytochrome b5-like heme/steroid binding domain"/>
    <property type="match status" value="1"/>
</dbReference>
<dbReference type="Pfam" id="PF00173">
    <property type="entry name" value="Cyt-b5"/>
    <property type="match status" value="1"/>
</dbReference>
<dbReference type="InterPro" id="IPR001199">
    <property type="entry name" value="Cyt_B5-like_heme/steroid-bd"/>
</dbReference>
<evidence type="ECO:0000256" key="9">
    <source>
        <dbReference type="ARBA" id="ARBA00046139"/>
    </source>
</evidence>
<feature type="domain" description="Cytochrome b5 heme-binding" evidence="10">
    <location>
        <begin position="57"/>
        <end position="123"/>
    </location>
</feature>
<dbReference type="EMBL" id="JADGJW010000046">
    <property type="protein sequence ID" value="KAJ3226022.1"/>
    <property type="molecule type" value="Genomic_DNA"/>
</dbReference>
<evidence type="ECO:0000256" key="6">
    <source>
        <dbReference type="ARBA" id="ARBA00023212"/>
    </source>
</evidence>
<keyword evidence="4" id="KW-0479">Metal-binding</keyword>
<evidence type="ECO:0000259" key="10">
    <source>
        <dbReference type="PROSITE" id="PS50255"/>
    </source>
</evidence>
<dbReference type="PROSITE" id="PS50255">
    <property type="entry name" value="CYTOCHROME_B5_2"/>
    <property type="match status" value="1"/>
</dbReference>
<accession>A0AAD5XYL7</accession>
<dbReference type="Proteomes" id="UP001211065">
    <property type="component" value="Unassembled WGS sequence"/>
</dbReference>
<comment type="function">
    <text evidence="9">Radial spoke stalk protein that binds heme under oxidizing conditions. Required for the coordinated beating of multiple cilia maybe by functioning in a redox signaling pathway.</text>
</comment>
<sequence length="270" mass="30801">MPPNDDREVHTAESNKSCISENSKLLQQFPEKASAVTSTSARNYKSLVAKKDIKVNEIFYSRNEVALHNSPDDLWLSWLGYVYDLTELSQEYNDDPLLTPILRNAGTDISHWFNPLTGDLKTHINPLTGCECPYTPEGRFLHVPPPLPRSDWNSSELDQTPWWLEKSYCIGTLSKKTRFLKIINTLTKDEHTIEVCSEEKITAIQDRYTSLNAHAKGYMWKRLGVLLDMNATLEQNGVVDSSNVFEEIGLSEDDWYPAIHLFFSDDLTVA</sequence>
<keyword evidence="5" id="KW-0408">Iron</keyword>